<evidence type="ECO:0000313" key="5">
    <source>
        <dbReference type="Proteomes" id="UP000445000"/>
    </source>
</evidence>
<feature type="region of interest" description="Disordered" evidence="1">
    <location>
        <begin position="30"/>
        <end position="49"/>
    </location>
</feature>
<feature type="chain" id="PRO_5032339161" evidence="2">
    <location>
        <begin position="30"/>
        <end position="502"/>
    </location>
</feature>
<protein>
    <submittedName>
        <fullName evidence="4">Amidohydrolase</fullName>
    </submittedName>
</protein>
<dbReference type="AlphaFoldDB" id="A0A829YPK7"/>
<dbReference type="CDD" id="cd01309">
    <property type="entry name" value="Met_dep_hydrolase_C"/>
    <property type="match status" value="1"/>
</dbReference>
<dbReference type="InterPro" id="IPR011059">
    <property type="entry name" value="Metal-dep_hydrolase_composite"/>
</dbReference>
<accession>A0A829YPK7</accession>
<dbReference type="SUPFAM" id="SSF51338">
    <property type="entry name" value="Composite domain of metallo-dependent hydrolases"/>
    <property type="match status" value="1"/>
</dbReference>
<proteinExistence type="predicted"/>
<feature type="domain" description="Amidohydrolase 3" evidence="3">
    <location>
        <begin position="404"/>
        <end position="471"/>
    </location>
</feature>
<dbReference type="PROSITE" id="PS51257">
    <property type="entry name" value="PROKAR_LIPOPROTEIN"/>
    <property type="match status" value="1"/>
</dbReference>
<keyword evidence="4" id="KW-0378">Hydrolase</keyword>
<dbReference type="Proteomes" id="UP000445000">
    <property type="component" value="Unassembled WGS sequence"/>
</dbReference>
<organism evidence="4 5">
    <name type="scientific">Steroidobacter agaridevorans</name>
    <dbReference type="NCBI Taxonomy" id="2695856"/>
    <lineage>
        <taxon>Bacteria</taxon>
        <taxon>Pseudomonadati</taxon>
        <taxon>Pseudomonadota</taxon>
        <taxon>Gammaproteobacteria</taxon>
        <taxon>Steroidobacterales</taxon>
        <taxon>Steroidobacteraceae</taxon>
        <taxon>Steroidobacter</taxon>
    </lineage>
</organism>
<keyword evidence="5" id="KW-1185">Reference proteome</keyword>
<dbReference type="PANTHER" id="PTHR11647:SF1">
    <property type="entry name" value="COLLAPSIN RESPONSE MEDIATOR PROTEIN"/>
    <property type="match status" value="1"/>
</dbReference>
<evidence type="ECO:0000256" key="1">
    <source>
        <dbReference type="SAM" id="MobiDB-lite"/>
    </source>
</evidence>
<evidence type="ECO:0000256" key="2">
    <source>
        <dbReference type="SAM" id="SignalP"/>
    </source>
</evidence>
<evidence type="ECO:0000259" key="3">
    <source>
        <dbReference type="Pfam" id="PF07969"/>
    </source>
</evidence>
<dbReference type="GO" id="GO:0005829">
    <property type="term" value="C:cytosol"/>
    <property type="evidence" value="ECO:0007669"/>
    <property type="project" value="TreeGrafter"/>
</dbReference>
<dbReference type="InterPro" id="IPR013108">
    <property type="entry name" value="Amidohydro_3"/>
</dbReference>
<keyword evidence="2" id="KW-0732">Signal</keyword>
<dbReference type="InterPro" id="IPR032466">
    <property type="entry name" value="Metal_Hydrolase"/>
</dbReference>
<evidence type="ECO:0000313" key="4">
    <source>
        <dbReference type="EMBL" id="GFE84743.1"/>
    </source>
</evidence>
<dbReference type="EMBL" id="BLJN01000010">
    <property type="protein sequence ID" value="GFE84743.1"/>
    <property type="molecule type" value="Genomic_DNA"/>
</dbReference>
<comment type="caution">
    <text evidence="4">The sequence shown here is derived from an EMBL/GenBank/DDBJ whole genome shotgun (WGS) entry which is preliminary data.</text>
</comment>
<dbReference type="Gene3D" id="3.20.20.140">
    <property type="entry name" value="Metal-dependent hydrolases"/>
    <property type="match status" value="1"/>
</dbReference>
<dbReference type="InterPro" id="IPR050378">
    <property type="entry name" value="Metallo-dep_Hydrolases_sf"/>
</dbReference>
<name>A0A829YPK7_9GAMM</name>
<dbReference type="SUPFAM" id="SSF51556">
    <property type="entry name" value="Metallo-dependent hydrolases"/>
    <property type="match status" value="1"/>
</dbReference>
<dbReference type="PANTHER" id="PTHR11647">
    <property type="entry name" value="HYDRANTOINASE/DIHYDROPYRIMIDINASE FAMILY MEMBER"/>
    <property type="match status" value="1"/>
</dbReference>
<sequence length="502" mass="53591">MQHAHARGASRRPIMIPLLGILLSACATAPQSQTPTPEATPAPSTPAPYTSTYKALPSGATLIRGATVLTGTGTRIDNGDVLIVDGKISAVGTQLSAPAGAKVIEANGRWVTPGLIDVHSHLGVYPSPGVDAHSDGNEMVDPVTAQAWAEHAVWPQDPGFETALQGGITAMQILPGSGNLIGGRGVTVKNLHSTTYQAMKFPGAPQGLKMACGENPKGFYGGKGQAPMTRMGNVAGYRQAFADAQAYREEWNKYRRELAAYEKKQKDSSGKKKDDDDKPPSPPKRDLKSETLVGAMDGEILVHIHCYRADEMAIMIDLAKEFGFKIAAFHHAVEAYKIADLLAQNNICGAEWADWWGFKMEAFDGVMENLALTDMPKNSCAVVHSDSAEGIQRLNQEAGKALVRGNRMGLDISREHAITWLTLNAAKALGIDKVTGTLEAGKMGDVVIWNGDPFSVYALAENVFIDGALVYDRANPSTKPASDFLLGQYETAVHVDNGGSAQ</sequence>
<gene>
    <name evidence="4" type="ORF">GCM10011487_67430</name>
</gene>
<reference evidence="5" key="1">
    <citation type="submission" date="2020-01" db="EMBL/GenBank/DDBJ databases">
        <title>'Steroidobacter agaridevorans' sp. nov., agar-degrading bacteria isolated from rhizosphere soils.</title>
        <authorList>
            <person name="Ikenaga M."/>
            <person name="Kataoka M."/>
            <person name="Murouchi A."/>
            <person name="Katsuragi S."/>
            <person name="Sakai M."/>
        </authorList>
    </citation>
    <scope>NUCLEOTIDE SEQUENCE [LARGE SCALE GENOMIC DNA]</scope>
    <source>
        <strain evidence="5">YU21-B</strain>
    </source>
</reference>
<dbReference type="Pfam" id="PF07969">
    <property type="entry name" value="Amidohydro_3"/>
    <property type="match status" value="1"/>
</dbReference>
<feature type="signal peptide" evidence="2">
    <location>
        <begin position="1"/>
        <end position="29"/>
    </location>
</feature>
<feature type="region of interest" description="Disordered" evidence="1">
    <location>
        <begin position="262"/>
        <end position="289"/>
    </location>
</feature>
<dbReference type="Gene3D" id="2.30.40.10">
    <property type="entry name" value="Urease, subunit C, domain 1"/>
    <property type="match status" value="1"/>
</dbReference>
<dbReference type="GO" id="GO:0016812">
    <property type="term" value="F:hydrolase activity, acting on carbon-nitrogen (but not peptide) bonds, in cyclic amides"/>
    <property type="evidence" value="ECO:0007669"/>
    <property type="project" value="TreeGrafter"/>
</dbReference>